<reference evidence="1 3" key="1">
    <citation type="submission" date="2017-01" db="EMBL/GenBank/DDBJ databases">
        <authorList>
            <person name="Varghese N."/>
            <person name="Submissions S."/>
        </authorList>
    </citation>
    <scope>NUCLEOTIDE SEQUENCE [LARGE SCALE GENOMIC DNA]</scope>
    <source>
        <strain evidence="1 3">ATCC 27950</strain>
    </source>
</reference>
<dbReference type="Proteomes" id="UP000255231">
    <property type="component" value="Unassembled WGS sequence"/>
</dbReference>
<dbReference type="KEGG" id="cil:EG358_07105"/>
<organism evidence="2 4">
    <name type="scientific">Chryseobacterium indoltheticum</name>
    <dbReference type="NCBI Taxonomy" id="254"/>
    <lineage>
        <taxon>Bacteria</taxon>
        <taxon>Pseudomonadati</taxon>
        <taxon>Bacteroidota</taxon>
        <taxon>Flavobacteriia</taxon>
        <taxon>Flavobacteriales</taxon>
        <taxon>Weeksellaceae</taxon>
        <taxon>Chryseobacterium group</taxon>
        <taxon>Chryseobacterium</taxon>
    </lineage>
</organism>
<evidence type="ECO:0000313" key="1">
    <source>
        <dbReference type="EMBL" id="SIR25265.1"/>
    </source>
</evidence>
<evidence type="ECO:0000313" key="2">
    <source>
        <dbReference type="EMBL" id="SUX43445.1"/>
    </source>
</evidence>
<protein>
    <submittedName>
        <fullName evidence="2">Uncharacterized protein</fullName>
    </submittedName>
</protein>
<accession>A0A381FA80</accession>
<keyword evidence="3" id="KW-1185">Reference proteome</keyword>
<evidence type="ECO:0000313" key="3">
    <source>
        <dbReference type="Proteomes" id="UP000185725"/>
    </source>
</evidence>
<dbReference type="EMBL" id="UFVS01000001">
    <property type="protein sequence ID" value="SUX43445.1"/>
    <property type="molecule type" value="Genomic_DNA"/>
</dbReference>
<proteinExistence type="predicted"/>
<dbReference type="GeneID" id="303673461"/>
<evidence type="ECO:0000313" key="4">
    <source>
        <dbReference type="Proteomes" id="UP000255231"/>
    </source>
</evidence>
<dbReference type="Proteomes" id="UP000185725">
    <property type="component" value="Unassembled WGS sequence"/>
</dbReference>
<dbReference type="OrthoDB" id="9944511at2"/>
<gene>
    <name evidence="2" type="ORF">NCTC13560_02024</name>
    <name evidence="1" type="ORF">SAMN05421682_115127</name>
</gene>
<dbReference type="RefSeq" id="WP_076562382.1">
    <property type="nucleotide sequence ID" value="NZ_CP033929.1"/>
</dbReference>
<sequence length="80" mass="9119">MVSVNKKQLETLRVNVWKQGELIEKLTRDNELMKNQITILESIEEKTVSGVEATISPERILTRRGSNSKKLALVQAINKK</sequence>
<dbReference type="AlphaFoldDB" id="A0A381FA80"/>
<reference evidence="2 4" key="2">
    <citation type="submission" date="2018-06" db="EMBL/GenBank/DDBJ databases">
        <authorList>
            <consortium name="Pathogen Informatics"/>
            <person name="Doyle S."/>
        </authorList>
    </citation>
    <scope>NUCLEOTIDE SEQUENCE [LARGE SCALE GENOMIC DNA]</scope>
    <source>
        <strain evidence="2 4">NCTC13560</strain>
    </source>
</reference>
<name>A0A381FA80_9FLAO</name>
<dbReference type="EMBL" id="FTMF01000015">
    <property type="protein sequence ID" value="SIR25265.1"/>
    <property type="molecule type" value="Genomic_DNA"/>
</dbReference>